<organism evidence="4 5">
    <name type="scientific">Aotus nancymaae</name>
    <name type="common">Ma's night monkey</name>
    <dbReference type="NCBI Taxonomy" id="37293"/>
    <lineage>
        <taxon>Eukaryota</taxon>
        <taxon>Metazoa</taxon>
        <taxon>Chordata</taxon>
        <taxon>Craniata</taxon>
        <taxon>Vertebrata</taxon>
        <taxon>Euteleostomi</taxon>
        <taxon>Mammalia</taxon>
        <taxon>Eutheria</taxon>
        <taxon>Euarchontoglires</taxon>
        <taxon>Primates</taxon>
        <taxon>Haplorrhini</taxon>
        <taxon>Platyrrhini</taxon>
        <taxon>Aotidae</taxon>
        <taxon>Aotus</taxon>
    </lineage>
</organism>
<dbReference type="InterPro" id="IPR007110">
    <property type="entry name" value="Ig-like_dom"/>
</dbReference>
<dbReference type="InterPro" id="IPR036179">
    <property type="entry name" value="Ig-like_dom_sf"/>
</dbReference>
<dbReference type="SUPFAM" id="SSF48726">
    <property type="entry name" value="Immunoglobulin"/>
    <property type="match status" value="1"/>
</dbReference>
<dbReference type="GeneTree" id="ENSGT00940000154869"/>
<dbReference type="Gene3D" id="2.60.40.10">
    <property type="entry name" value="Immunoglobulins"/>
    <property type="match status" value="1"/>
</dbReference>
<accession>A0A2K5D6P0</accession>
<evidence type="ECO:0000313" key="5">
    <source>
        <dbReference type="Proteomes" id="UP000233020"/>
    </source>
</evidence>
<dbReference type="SMART" id="SM00406">
    <property type="entry name" value="IGv"/>
    <property type="match status" value="1"/>
</dbReference>
<dbReference type="PROSITE" id="PS50835">
    <property type="entry name" value="IG_LIKE"/>
    <property type="match status" value="1"/>
</dbReference>
<feature type="domain" description="Ig-like" evidence="3">
    <location>
        <begin position="48"/>
        <end position="147"/>
    </location>
</feature>
<evidence type="ECO:0000256" key="2">
    <source>
        <dbReference type="SAM" id="SignalP"/>
    </source>
</evidence>
<dbReference type="InterPro" id="IPR050150">
    <property type="entry name" value="IgV_Light_Chain"/>
</dbReference>
<proteinExistence type="predicted"/>
<dbReference type="OMA" id="TSIAWYQ"/>
<dbReference type="PANTHER" id="PTHR23267">
    <property type="entry name" value="IMMUNOGLOBULIN LIGHT CHAIN"/>
    <property type="match status" value="1"/>
</dbReference>
<keyword evidence="2" id="KW-0732">Signal</keyword>
<dbReference type="Pfam" id="PF07686">
    <property type="entry name" value="V-set"/>
    <property type="match status" value="1"/>
</dbReference>
<keyword evidence="1" id="KW-0393">Immunoglobulin domain</keyword>
<dbReference type="InterPro" id="IPR003599">
    <property type="entry name" value="Ig_sub"/>
</dbReference>
<feature type="signal peptide" evidence="2">
    <location>
        <begin position="1"/>
        <end position="48"/>
    </location>
</feature>
<evidence type="ECO:0000256" key="1">
    <source>
        <dbReference type="ARBA" id="ARBA00023319"/>
    </source>
</evidence>
<dbReference type="FunFam" id="2.60.40.10:FF:001230">
    <property type="entry name" value="Immunoglobulin kappa variable 8-16"/>
    <property type="match status" value="1"/>
</dbReference>
<name>A0A2K5D6P0_AOTNA</name>
<dbReference type="InterPro" id="IPR013106">
    <property type="entry name" value="Ig_V-set"/>
</dbReference>
<reference evidence="4" key="1">
    <citation type="submission" date="2025-08" db="UniProtKB">
        <authorList>
            <consortium name="Ensembl"/>
        </authorList>
    </citation>
    <scope>IDENTIFICATION</scope>
</reference>
<keyword evidence="5" id="KW-1185">Reference proteome</keyword>
<dbReference type="AlphaFoldDB" id="A0A2K5D6P0"/>
<dbReference type="SMART" id="SM00409">
    <property type="entry name" value="IG"/>
    <property type="match status" value="1"/>
</dbReference>
<dbReference type="InterPro" id="IPR013783">
    <property type="entry name" value="Ig-like_fold"/>
</dbReference>
<reference evidence="4" key="2">
    <citation type="submission" date="2025-09" db="UniProtKB">
        <authorList>
            <consortium name="Ensembl"/>
        </authorList>
    </citation>
    <scope>IDENTIFICATION</scope>
</reference>
<dbReference type="STRING" id="37293.ENSANAP00000016615"/>
<protein>
    <recommendedName>
        <fullName evidence="3">Ig-like domain-containing protein</fullName>
    </recommendedName>
</protein>
<sequence length="158" mass="17290">MDPASRAADRNYLPNHIPLALRIPGHSKMCFLALFLCLLVMCFQGCSGQIVLTQSPETLEATRGDFVSITCRSSTDVGTSIAWYQQRPQESPRLLFFGASARAAGTPSRFRGSGSGFYFSFSIHGVEAEDIGVFYCQQHFSQPLTVTGPQTNLRFLGG</sequence>
<evidence type="ECO:0000259" key="3">
    <source>
        <dbReference type="PROSITE" id="PS50835"/>
    </source>
</evidence>
<feature type="chain" id="PRO_5014323162" description="Ig-like domain-containing protein" evidence="2">
    <location>
        <begin position="49"/>
        <end position="158"/>
    </location>
</feature>
<dbReference type="GO" id="GO:0005576">
    <property type="term" value="C:extracellular region"/>
    <property type="evidence" value="ECO:0007669"/>
    <property type="project" value="UniProtKB-ARBA"/>
</dbReference>
<dbReference type="Proteomes" id="UP000233020">
    <property type="component" value="Unplaced"/>
</dbReference>
<dbReference type="Ensembl" id="ENSANAT00000034466.1">
    <property type="protein sequence ID" value="ENSANAP00000016615.1"/>
    <property type="gene ID" value="ENSANAG00000026173.1"/>
</dbReference>
<evidence type="ECO:0000313" key="4">
    <source>
        <dbReference type="Ensembl" id="ENSANAP00000016615.1"/>
    </source>
</evidence>